<evidence type="ECO:0000259" key="2">
    <source>
        <dbReference type="PROSITE" id="PS51677"/>
    </source>
</evidence>
<name>R7Z875_LYSSH</name>
<accession>R7Z875</accession>
<comment type="caution">
    <text evidence="3">The sequence shown here is derived from an EMBL/GenBank/DDBJ whole genome shotgun (WGS) entry which is preliminary data.</text>
</comment>
<organism evidence="3 4">
    <name type="scientific">Lysinibacillus sphaericus OT4b.31</name>
    <dbReference type="NCBI Taxonomy" id="1285586"/>
    <lineage>
        <taxon>Bacteria</taxon>
        <taxon>Bacillati</taxon>
        <taxon>Bacillota</taxon>
        <taxon>Bacilli</taxon>
        <taxon>Bacillales</taxon>
        <taxon>Bacillaceae</taxon>
        <taxon>Lysinibacillus</taxon>
    </lineage>
</organism>
<feature type="transmembrane region" description="Helical" evidence="1">
    <location>
        <begin position="6"/>
        <end position="23"/>
    </location>
</feature>
<dbReference type="RefSeq" id="WP_010861221.1">
    <property type="nucleotide sequence ID" value="NZ_KB933411.1"/>
</dbReference>
<dbReference type="SUPFAM" id="SSF88713">
    <property type="entry name" value="Glycoside hydrolase/deacetylase"/>
    <property type="match status" value="1"/>
</dbReference>
<dbReference type="Gene3D" id="3.20.20.370">
    <property type="entry name" value="Glycoside hydrolase/deacetylase"/>
    <property type="match status" value="1"/>
</dbReference>
<dbReference type="OrthoDB" id="9812065at2"/>
<proteinExistence type="predicted"/>
<dbReference type="Proteomes" id="UP000013911">
    <property type="component" value="Unassembled WGS sequence"/>
</dbReference>
<keyword evidence="1" id="KW-0472">Membrane</keyword>
<dbReference type="eggNOG" id="COG0726">
    <property type="taxonomic scope" value="Bacteria"/>
</dbReference>
<dbReference type="InterPro" id="IPR002509">
    <property type="entry name" value="NODB_dom"/>
</dbReference>
<keyword evidence="1" id="KW-0812">Transmembrane</keyword>
<feature type="domain" description="NodB homology" evidence="2">
    <location>
        <begin position="46"/>
        <end position="224"/>
    </location>
</feature>
<gene>
    <name evidence="3" type="ORF">H131_21612</name>
</gene>
<dbReference type="InterPro" id="IPR011330">
    <property type="entry name" value="Glyco_hydro/deAcase_b/a-brl"/>
</dbReference>
<sequence>MKKKFFYTSIGLLLTVILTFGTYKLMNARTYQLFGEITTHVETNEKVVALTFDDGPTKNVNELLPLLDQYHVKATFFLIGREIEENPEEAQKIVKAGHQIGNHTYSHQPMVFKSQSFIKEEIEKTDQFIQSIGYTDAITVRPPYSKKLLGFPYYLHKNKRDTITWNLEPDTYYSTAKDKINYVMDNIQPGSIILMHPMYDDTGNELQAIKGILQELTNDGYRFVIVNELKNDENIAD</sequence>
<dbReference type="InterPro" id="IPR050248">
    <property type="entry name" value="Polysacc_deacetylase_ArnD"/>
</dbReference>
<dbReference type="AlphaFoldDB" id="R7Z875"/>
<protein>
    <submittedName>
        <fullName evidence="3">Polysaccharide deacetylase</fullName>
    </submittedName>
</protein>
<evidence type="ECO:0000256" key="1">
    <source>
        <dbReference type="SAM" id="Phobius"/>
    </source>
</evidence>
<dbReference type="HOGENOM" id="CLU_021264_0_3_9"/>
<reference evidence="3 4" key="1">
    <citation type="submission" date="2013-04" db="EMBL/GenBank/DDBJ databases">
        <title>Draft genome of the heavy metal tolerant bacterium Lysinibacillus sphaericus strain OT4b.31.</title>
        <authorList>
            <person name="Pena-Montenegro T.D."/>
            <person name="Dussan J."/>
        </authorList>
    </citation>
    <scope>NUCLEOTIDE SEQUENCE [LARGE SCALE GENOMIC DNA]</scope>
    <source>
        <strain evidence="3 4">OT4b.31</strain>
    </source>
</reference>
<dbReference type="PANTHER" id="PTHR10587">
    <property type="entry name" value="GLYCOSYL TRANSFERASE-RELATED"/>
    <property type="match status" value="1"/>
</dbReference>
<dbReference type="PANTHER" id="PTHR10587:SF125">
    <property type="entry name" value="POLYSACCHARIDE DEACETYLASE YHEN-RELATED"/>
    <property type="match status" value="1"/>
</dbReference>
<dbReference type="PROSITE" id="PS51677">
    <property type="entry name" value="NODB"/>
    <property type="match status" value="1"/>
</dbReference>
<dbReference type="EMBL" id="AQPX01000036">
    <property type="protein sequence ID" value="EON70352.1"/>
    <property type="molecule type" value="Genomic_DNA"/>
</dbReference>
<evidence type="ECO:0000313" key="3">
    <source>
        <dbReference type="EMBL" id="EON70352.1"/>
    </source>
</evidence>
<keyword evidence="1" id="KW-1133">Transmembrane helix</keyword>
<dbReference type="PATRIC" id="fig|1285586.5.peg.4502"/>
<dbReference type="GO" id="GO:0016810">
    <property type="term" value="F:hydrolase activity, acting on carbon-nitrogen (but not peptide) bonds"/>
    <property type="evidence" value="ECO:0007669"/>
    <property type="project" value="InterPro"/>
</dbReference>
<dbReference type="Pfam" id="PF01522">
    <property type="entry name" value="Polysacc_deac_1"/>
    <property type="match status" value="1"/>
</dbReference>
<evidence type="ECO:0000313" key="4">
    <source>
        <dbReference type="Proteomes" id="UP000013911"/>
    </source>
</evidence>
<dbReference type="GO" id="GO:0005975">
    <property type="term" value="P:carbohydrate metabolic process"/>
    <property type="evidence" value="ECO:0007669"/>
    <property type="project" value="InterPro"/>
</dbReference>